<organism evidence="2 3">
    <name type="scientific">Paenibacillus pectinilyticus</name>
    <dbReference type="NCBI Taxonomy" id="512399"/>
    <lineage>
        <taxon>Bacteria</taxon>
        <taxon>Bacillati</taxon>
        <taxon>Bacillota</taxon>
        <taxon>Bacilli</taxon>
        <taxon>Bacillales</taxon>
        <taxon>Paenibacillaceae</taxon>
        <taxon>Paenibacillus</taxon>
    </lineage>
</organism>
<dbReference type="EMBL" id="LYPC01000014">
    <property type="protein sequence ID" value="OCT15151.1"/>
    <property type="molecule type" value="Genomic_DNA"/>
</dbReference>
<evidence type="ECO:0000259" key="1">
    <source>
        <dbReference type="Pfam" id="PF12172"/>
    </source>
</evidence>
<accession>A0A1C1A3L5</accession>
<reference evidence="3" key="1">
    <citation type="submission" date="2016-05" db="EMBL/GenBank/DDBJ databases">
        <title>Paenibacillus oryzae. sp. nov., isolated from the rice root.</title>
        <authorList>
            <person name="Zhang J."/>
            <person name="Zhang X."/>
        </authorList>
    </citation>
    <scope>NUCLEOTIDE SEQUENCE [LARGE SCALE GENOMIC DNA]</scope>
    <source>
        <strain evidence="3">KCTC13222</strain>
    </source>
</reference>
<dbReference type="InterPro" id="IPR022002">
    <property type="entry name" value="ChsH2_Znr"/>
</dbReference>
<gene>
    <name evidence="2" type="ORF">A8709_13675</name>
</gene>
<dbReference type="Gene3D" id="6.10.30.10">
    <property type="match status" value="1"/>
</dbReference>
<dbReference type="STRING" id="512399.A8709_13675"/>
<dbReference type="OrthoDB" id="9785144at2"/>
<dbReference type="Pfam" id="PF12172">
    <property type="entry name" value="zf-ChsH2"/>
    <property type="match status" value="1"/>
</dbReference>
<protein>
    <recommendedName>
        <fullName evidence="1">ChsH2 rubredoxin-like zinc ribbon domain-containing protein</fullName>
    </recommendedName>
</protein>
<dbReference type="AlphaFoldDB" id="A0A1C1A3L5"/>
<dbReference type="RefSeq" id="WP_065852061.1">
    <property type="nucleotide sequence ID" value="NZ_LYPC01000014.1"/>
</dbReference>
<comment type="caution">
    <text evidence="2">The sequence shown here is derived from an EMBL/GenBank/DDBJ whole genome shotgun (WGS) entry which is preliminary data.</text>
</comment>
<sequence length="143" mass="16453">MFKLRPILKTYYDALEENKVLGMKCEECGDVVWRPLPTCQKCGSTDLEWFDMGDEAMMDEIIYENSNLVGDYTFTKANQYFVNKEPYCIAIGHFKDGNQFHAALYGVNEENVNELISKLPFSAKVEFIEMDGGFKSVGFRIKE</sequence>
<proteinExistence type="predicted"/>
<dbReference type="PANTHER" id="PTHR34075:SF5">
    <property type="entry name" value="BLR3430 PROTEIN"/>
    <property type="match status" value="1"/>
</dbReference>
<evidence type="ECO:0000313" key="2">
    <source>
        <dbReference type="EMBL" id="OCT15151.1"/>
    </source>
</evidence>
<dbReference type="SUPFAM" id="SSF50249">
    <property type="entry name" value="Nucleic acid-binding proteins"/>
    <property type="match status" value="1"/>
</dbReference>
<name>A0A1C1A3L5_9BACL</name>
<feature type="domain" description="ChsH2 rubredoxin-like zinc ribbon" evidence="1">
    <location>
        <begin position="13"/>
        <end position="48"/>
    </location>
</feature>
<dbReference type="InterPro" id="IPR012340">
    <property type="entry name" value="NA-bd_OB-fold"/>
</dbReference>
<dbReference type="Proteomes" id="UP000093309">
    <property type="component" value="Unassembled WGS sequence"/>
</dbReference>
<dbReference type="PANTHER" id="PTHR34075">
    <property type="entry name" value="BLR3430 PROTEIN"/>
    <property type="match status" value="1"/>
</dbReference>
<keyword evidence="3" id="KW-1185">Reference proteome</keyword>
<dbReference type="InterPro" id="IPR052513">
    <property type="entry name" value="Thioester_dehydratase-like"/>
</dbReference>
<evidence type="ECO:0000313" key="3">
    <source>
        <dbReference type="Proteomes" id="UP000093309"/>
    </source>
</evidence>